<dbReference type="RefSeq" id="WP_264320614.1">
    <property type="nucleotide sequence ID" value="NZ_JADEXN010000078.1"/>
</dbReference>
<reference evidence="2" key="1">
    <citation type="submission" date="2020-10" db="EMBL/GenBank/DDBJ databases">
        <authorList>
            <person name="Castelo-Branco R."/>
            <person name="Eusebio N."/>
            <person name="Adriana R."/>
            <person name="Vieira A."/>
            <person name="Brugerolle De Fraissinette N."/>
            <person name="Rezende De Castro R."/>
            <person name="Schneider M.P."/>
            <person name="Vasconcelos V."/>
            <person name="Leao P.N."/>
        </authorList>
    </citation>
    <scope>NUCLEOTIDE SEQUENCE</scope>
    <source>
        <strain evidence="2">LEGE 11467</strain>
    </source>
</reference>
<dbReference type="PANTHER" id="PTHR33598">
    <property type="entry name" value="OS02G0833400 PROTEIN"/>
    <property type="match status" value="1"/>
</dbReference>
<sequence>MVFNPEFFSSDTEDRQVNQLLKYLQNQPPEILAHIAKSASPEIKDIISRNVQGLVGVLPTEGFNVQIATDRENMAGMLASAMMTGYFLRQMEQRMQLDKRFSGAVSFTAPSSNEPNPTSSVEESTEESGY</sequence>
<feature type="compositionally biased region" description="Low complexity" evidence="1">
    <location>
        <begin position="110"/>
        <end position="122"/>
    </location>
</feature>
<name>A0A928VZ67_9CYAN</name>
<comment type="caution">
    <text evidence="2">The sequence shown here is derived from an EMBL/GenBank/DDBJ whole genome shotgun (WGS) entry which is preliminary data.</text>
</comment>
<dbReference type="EMBL" id="JADEXN010000078">
    <property type="protein sequence ID" value="MBE9040365.1"/>
    <property type="molecule type" value="Genomic_DNA"/>
</dbReference>
<dbReference type="Proteomes" id="UP000621799">
    <property type="component" value="Unassembled WGS sequence"/>
</dbReference>
<gene>
    <name evidence="2" type="ORF">IQ235_06110</name>
</gene>
<dbReference type="PANTHER" id="PTHR33598:SF2">
    <property type="entry name" value="MAR-BINDING FILAMENT-LIKE PROTEIN"/>
    <property type="match status" value="1"/>
</dbReference>
<organism evidence="2 3">
    <name type="scientific">Zarconia navalis LEGE 11467</name>
    <dbReference type="NCBI Taxonomy" id="1828826"/>
    <lineage>
        <taxon>Bacteria</taxon>
        <taxon>Bacillati</taxon>
        <taxon>Cyanobacteriota</taxon>
        <taxon>Cyanophyceae</taxon>
        <taxon>Oscillatoriophycideae</taxon>
        <taxon>Oscillatoriales</taxon>
        <taxon>Oscillatoriales incertae sedis</taxon>
        <taxon>Zarconia</taxon>
        <taxon>Zarconia navalis</taxon>
    </lineage>
</organism>
<protein>
    <submittedName>
        <fullName evidence="2">DUF760 domain-containing protein</fullName>
    </submittedName>
</protein>
<evidence type="ECO:0000313" key="3">
    <source>
        <dbReference type="Proteomes" id="UP000621799"/>
    </source>
</evidence>
<dbReference type="Pfam" id="PF05542">
    <property type="entry name" value="DUF760"/>
    <property type="match status" value="1"/>
</dbReference>
<accession>A0A928VZ67</accession>
<dbReference type="InterPro" id="IPR008479">
    <property type="entry name" value="DUF760"/>
</dbReference>
<evidence type="ECO:0000256" key="1">
    <source>
        <dbReference type="SAM" id="MobiDB-lite"/>
    </source>
</evidence>
<feature type="region of interest" description="Disordered" evidence="1">
    <location>
        <begin position="106"/>
        <end position="130"/>
    </location>
</feature>
<keyword evidence="3" id="KW-1185">Reference proteome</keyword>
<dbReference type="AlphaFoldDB" id="A0A928VZ67"/>
<proteinExistence type="predicted"/>
<evidence type="ECO:0000313" key="2">
    <source>
        <dbReference type="EMBL" id="MBE9040365.1"/>
    </source>
</evidence>